<gene>
    <name evidence="5" type="ORF">HYX28_10405</name>
</gene>
<reference evidence="5" key="1">
    <citation type="submission" date="2020-07" db="EMBL/GenBank/DDBJ databases">
        <title>Huge and variable diversity of episymbiotic CPR bacteria and DPANN archaea in groundwater ecosystems.</title>
        <authorList>
            <person name="He C.Y."/>
            <person name="Keren R."/>
            <person name="Whittaker M."/>
            <person name="Farag I.F."/>
            <person name="Doudna J."/>
            <person name="Cate J.H.D."/>
            <person name="Banfield J.F."/>
        </authorList>
    </citation>
    <scope>NUCLEOTIDE SEQUENCE</scope>
    <source>
        <strain evidence="5">NC_groundwater_580_Pr5_B-0.1um_64_19</strain>
    </source>
</reference>
<feature type="signal peptide" evidence="3">
    <location>
        <begin position="1"/>
        <end position="22"/>
    </location>
</feature>
<dbReference type="Pfam" id="PF02225">
    <property type="entry name" value="PA"/>
    <property type="match status" value="1"/>
</dbReference>
<name>A0A932ABG6_9BACT</name>
<keyword evidence="1 3" id="KW-0732">Signal</keyword>
<dbReference type="Gene3D" id="3.50.30.30">
    <property type="match status" value="1"/>
</dbReference>
<evidence type="ECO:0000256" key="3">
    <source>
        <dbReference type="SAM" id="SignalP"/>
    </source>
</evidence>
<sequence>MKTSTLRSSAIFCALLLCSAMAFGTTVITIVNNNAPGVGFNDPTPIAPVGGNPGTTLGQQRLNAFQHAADIWGATLDSTAPVRIRAAFVPLSCNATSAVLGSAGTTFIFADFPGELFPGTLHGAALTGKRYGADPLAPNQQHISANFNVNLGNPGCLTGVGWYLGFDNNHGTQIDLVTVLEHEFAHGLGFQQFASITTGALFAGLPDVYNHYLFDTTLNKTWPEMTNAERAFSTLNSRRLVWNGAKVTTALPAVLAPGVPVVRIDSPAGIVGAYSVGLAQFGPLPSTPGVSGNVVQALDAADAAGPSTKDGCGPILNAGAVAGNIAIIDRGTCGFVVKAKNAQNAGAVGVIIADNAAGSPPAGMAGVDPTVTIPAVRVTLGDGNLIKANLGAGVHASITLDLSIVAGADVNGHAQMNAPNPLVSGSSVSHWDPIAFPNQLMEPNISGDLTHSVQPPQDLTLPEMRDVGWYPDADLDRVADDGDDQCLGSDLSGVVTIGGIDTGVPNTFFTNGCSIADLVNKCSVGAANHGDYVSCAAHLTDSLRDAGFLSNQQRSAIQSAAARNK</sequence>
<organism evidence="5 6">
    <name type="scientific">Candidatus Korobacter versatilis</name>
    <dbReference type="NCBI Taxonomy" id="658062"/>
    <lineage>
        <taxon>Bacteria</taxon>
        <taxon>Pseudomonadati</taxon>
        <taxon>Acidobacteriota</taxon>
        <taxon>Terriglobia</taxon>
        <taxon>Terriglobales</taxon>
        <taxon>Candidatus Korobacteraceae</taxon>
        <taxon>Candidatus Korobacter</taxon>
    </lineage>
</organism>
<feature type="domain" description="PA" evidence="4">
    <location>
        <begin position="291"/>
        <end position="385"/>
    </location>
</feature>
<dbReference type="CDD" id="cd04818">
    <property type="entry name" value="PA_subtilisin_1"/>
    <property type="match status" value="1"/>
</dbReference>
<evidence type="ECO:0000259" key="4">
    <source>
        <dbReference type="Pfam" id="PF02225"/>
    </source>
</evidence>
<evidence type="ECO:0000313" key="5">
    <source>
        <dbReference type="EMBL" id="MBI2679179.1"/>
    </source>
</evidence>
<evidence type="ECO:0000256" key="1">
    <source>
        <dbReference type="ARBA" id="ARBA00022729"/>
    </source>
</evidence>
<keyword evidence="2" id="KW-0325">Glycoprotein</keyword>
<accession>A0A932ABG6</accession>
<feature type="chain" id="PRO_5037635205" evidence="3">
    <location>
        <begin position="23"/>
        <end position="565"/>
    </location>
</feature>
<dbReference type="Proteomes" id="UP000779809">
    <property type="component" value="Unassembled WGS sequence"/>
</dbReference>
<evidence type="ECO:0000256" key="2">
    <source>
        <dbReference type="ARBA" id="ARBA00023180"/>
    </source>
</evidence>
<dbReference type="SUPFAM" id="SSF52025">
    <property type="entry name" value="PA domain"/>
    <property type="match status" value="1"/>
</dbReference>
<proteinExistence type="predicted"/>
<dbReference type="EMBL" id="JACPNR010000013">
    <property type="protein sequence ID" value="MBI2679179.1"/>
    <property type="molecule type" value="Genomic_DNA"/>
</dbReference>
<dbReference type="AlphaFoldDB" id="A0A932ABG6"/>
<protein>
    <submittedName>
        <fullName evidence="5">Peptidase</fullName>
    </submittedName>
</protein>
<comment type="caution">
    <text evidence="5">The sequence shown here is derived from an EMBL/GenBank/DDBJ whole genome shotgun (WGS) entry which is preliminary data.</text>
</comment>
<dbReference type="PANTHER" id="PTHR22702">
    <property type="entry name" value="PROTEASE-ASSOCIATED DOMAIN-CONTAINING PROTEIN"/>
    <property type="match status" value="1"/>
</dbReference>
<dbReference type="InterPro" id="IPR003137">
    <property type="entry name" value="PA_domain"/>
</dbReference>
<dbReference type="InterPro" id="IPR046450">
    <property type="entry name" value="PA_dom_sf"/>
</dbReference>
<evidence type="ECO:0000313" key="6">
    <source>
        <dbReference type="Proteomes" id="UP000779809"/>
    </source>
</evidence>
<dbReference type="PANTHER" id="PTHR22702:SF1">
    <property type="entry name" value="PROTEASE-ASSOCIATED DOMAIN-CONTAINING PROTEIN 1"/>
    <property type="match status" value="1"/>
</dbReference>